<dbReference type="GO" id="GO:0003676">
    <property type="term" value="F:nucleic acid binding"/>
    <property type="evidence" value="ECO:0007669"/>
    <property type="project" value="InterPro"/>
</dbReference>
<proteinExistence type="predicted"/>
<dbReference type="AlphaFoldDB" id="A0A7H9HYP5"/>
<evidence type="ECO:0000313" key="3">
    <source>
        <dbReference type="Proteomes" id="UP000510647"/>
    </source>
</evidence>
<protein>
    <recommendedName>
        <fullName evidence="1">DEAD/DEAH-box helicase domain-containing protein</fullName>
    </recommendedName>
</protein>
<dbReference type="InterPro" id="IPR027417">
    <property type="entry name" value="P-loop_NTPase"/>
</dbReference>
<sequence>MTLEELSDLHESLVHELMANHSVLTGFEVYAVNKFTMSSLSGAGPQNLQMRASARYISWLGLEDVSGVERRSPTEPMHKKFMVSSEYRRFEDLEHAGRKAFGPDFAYRDESQRTITTDIDLGTLPSRVVQAPTGYGKTEMFRLPLIALASKKNCRYVSFVFVPYTVILADAMRRLKTRNLLRVDNVKNFIDSGYDGATDVYVGVFDDLAQTQFASRIAEWDYANSRRA</sequence>
<name>A0A7H9HYP5_9SACH</name>
<feature type="domain" description="DEAD/DEAH-box helicase" evidence="1">
    <location>
        <begin position="128"/>
        <end position="180"/>
    </location>
</feature>
<evidence type="ECO:0000259" key="1">
    <source>
        <dbReference type="Pfam" id="PF00270"/>
    </source>
</evidence>
<dbReference type="OrthoDB" id="4070089at2759"/>
<dbReference type="SUPFAM" id="SSF52540">
    <property type="entry name" value="P-loop containing nucleoside triphosphate hydrolases"/>
    <property type="match status" value="1"/>
</dbReference>
<dbReference type="Proteomes" id="UP000510647">
    <property type="component" value="Chromosome 7"/>
</dbReference>
<keyword evidence="3" id="KW-1185">Reference proteome</keyword>
<gene>
    <name evidence="2" type="ORF">HG537_0G05050</name>
</gene>
<dbReference type="Pfam" id="PF00270">
    <property type="entry name" value="DEAD"/>
    <property type="match status" value="1"/>
</dbReference>
<evidence type="ECO:0000313" key="2">
    <source>
        <dbReference type="EMBL" id="QLQ82249.1"/>
    </source>
</evidence>
<dbReference type="EMBL" id="CP059273">
    <property type="protein sequence ID" value="QLQ82249.1"/>
    <property type="molecule type" value="Genomic_DNA"/>
</dbReference>
<accession>A0A7H9HYP5</accession>
<reference evidence="2 3" key="1">
    <citation type="submission" date="2020-06" db="EMBL/GenBank/DDBJ databases">
        <title>The yeast mating-type switching endonuclease HO is a domesticated member of an unorthodox homing genetic element family.</title>
        <authorList>
            <person name="Coughlan A.Y."/>
            <person name="Lombardi L."/>
            <person name="Braun-Galleani S."/>
            <person name="Martos A.R."/>
            <person name="Galeote V."/>
            <person name="Bigey F."/>
            <person name="Dequin S."/>
            <person name="Byrne K.P."/>
            <person name="Wolfe K.H."/>
        </authorList>
    </citation>
    <scope>NUCLEOTIDE SEQUENCE [LARGE SCALE GENOMIC DNA]</scope>
    <source>
        <strain evidence="2 3">CBS2947</strain>
    </source>
</reference>
<organism evidence="2 3">
    <name type="scientific">Torulaspora globosa</name>
    <dbReference type="NCBI Taxonomy" id="48254"/>
    <lineage>
        <taxon>Eukaryota</taxon>
        <taxon>Fungi</taxon>
        <taxon>Dikarya</taxon>
        <taxon>Ascomycota</taxon>
        <taxon>Saccharomycotina</taxon>
        <taxon>Saccharomycetes</taxon>
        <taxon>Saccharomycetales</taxon>
        <taxon>Saccharomycetaceae</taxon>
        <taxon>Torulaspora</taxon>
    </lineage>
</organism>
<dbReference type="InterPro" id="IPR011545">
    <property type="entry name" value="DEAD/DEAH_box_helicase_dom"/>
</dbReference>
<dbReference type="GO" id="GO:0005524">
    <property type="term" value="F:ATP binding"/>
    <property type="evidence" value="ECO:0007669"/>
    <property type="project" value="InterPro"/>
</dbReference>